<feature type="signal peptide" evidence="3">
    <location>
        <begin position="1"/>
        <end position="23"/>
    </location>
</feature>
<dbReference type="Pfam" id="PF00496">
    <property type="entry name" value="SBP_bac_5"/>
    <property type="match status" value="1"/>
</dbReference>
<dbReference type="Gene3D" id="3.40.190.10">
    <property type="entry name" value="Periplasmic binding protein-like II"/>
    <property type="match status" value="1"/>
</dbReference>
<evidence type="ECO:0000256" key="2">
    <source>
        <dbReference type="ARBA" id="ARBA00005695"/>
    </source>
</evidence>
<keyword evidence="6" id="KW-1185">Reference proteome</keyword>
<evidence type="ECO:0000313" key="5">
    <source>
        <dbReference type="EMBL" id="MDX5955883.1"/>
    </source>
</evidence>
<dbReference type="PANTHER" id="PTHR30290">
    <property type="entry name" value="PERIPLASMIC BINDING COMPONENT OF ABC TRANSPORTER"/>
    <property type="match status" value="1"/>
</dbReference>
<dbReference type="Proteomes" id="UP001277471">
    <property type="component" value="Unassembled WGS sequence"/>
</dbReference>
<dbReference type="RefSeq" id="WP_059399751.1">
    <property type="nucleotide sequence ID" value="NZ_CP012918.1"/>
</dbReference>
<comment type="caution">
    <text evidence="5">The sequence shown here is derived from an EMBL/GenBank/DDBJ whole genome shotgun (WGS) entry which is preliminary data.</text>
</comment>
<proteinExistence type="inferred from homology"/>
<dbReference type="InterPro" id="IPR000914">
    <property type="entry name" value="SBP_5_dom"/>
</dbReference>
<keyword evidence="3" id="KW-0732">Signal</keyword>
<evidence type="ECO:0000256" key="1">
    <source>
        <dbReference type="ARBA" id="ARBA00004418"/>
    </source>
</evidence>
<organism evidence="5 6">
    <name type="scientific">Azospirillum brasilense</name>
    <dbReference type="NCBI Taxonomy" id="192"/>
    <lineage>
        <taxon>Bacteria</taxon>
        <taxon>Pseudomonadati</taxon>
        <taxon>Pseudomonadota</taxon>
        <taxon>Alphaproteobacteria</taxon>
        <taxon>Rhodospirillales</taxon>
        <taxon>Azospirillaceae</taxon>
        <taxon>Azospirillum</taxon>
    </lineage>
</organism>
<dbReference type="InterPro" id="IPR039424">
    <property type="entry name" value="SBP_5"/>
</dbReference>
<gene>
    <name evidence="5" type="ORF">SIM66_32455</name>
</gene>
<name>A0ABU4PE48_AZOBR</name>
<protein>
    <submittedName>
        <fullName evidence="5">ABC transporter substrate-binding protein</fullName>
    </submittedName>
</protein>
<dbReference type="SUPFAM" id="SSF53850">
    <property type="entry name" value="Periplasmic binding protein-like II"/>
    <property type="match status" value="1"/>
</dbReference>
<evidence type="ECO:0000256" key="3">
    <source>
        <dbReference type="SAM" id="SignalP"/>
    </source>
</evidence>
<comment type="similarity">
    <text evidence="2">Belongs to the bacterial solute-binding protein 5 family.</text>
</comment>
<accession>A0ABU4PE48</accession>
<dbReference type="PANTHER" id="PTHR30290:SF37">
    <property type="entry name" value="NICKEL-BINDING PERIPLASMIC PROTEIN"/>
    <property type="match status" value="1"/>
</dbReference>
<dbReference type="EMBL" id="JAWXYC010000007">
    <property type="protein sequence ID" value="MDX5955883.1"/>
    <property type="molecule type" value="Genomic_DNA"/>
</dbReference>
<sequence>MARLRTGLVRTAAAIFLTAVAMAGGHASASPKGTLTYSWTGNVGPLDPHRYSPNQMFAQAMVYEPLVRYREGGAIEPWLATAWTVSPDGRTYDFTLREGVVFSDGSPFDAAAVKANFDAVLADRARHDWLELIAQIREVSVLDGRACRSVVRSGGVHGDRG</sequence>
<feature type="chain" id="PRO_5047219715" evidence="3">
    <location>
        <begin position="24"/>
        <end position="161"/>
    </location>
</feature>
<comment type="subcellular location">
    <subcellularLocation>
        <location evidence="1">Periplasm</location>
    </subcellularLocation>
</comment>
<feature type="domain" description="Solute-binding protein family 5" evidence="4">
    <location>
        <begin position="75"/>
        <end position="144"/>
    </location>
</feature>
<evidence type="ECO:0000259" key="4">
    <source>
        <dbReference type="Pfam" id="PF00496"/>
    </source>
</evidence>
<reference evidence="5 6" key="1">
    <citation type="submission" date="2023-11" db="EMBL/GenBank/DDBJ databases">
        <title>MicrobeMod: A computational toolkit for identifying prokaryotic methylation and restriction-modification with nanopore sequencing.</title>
        <authorList>
            <person name="Crits-Christoph A."/>
            <person name="Kang S.C."/>
            <person name="Lee H."/>
            <person name="Ostrov N."/>
        </authorList>
    </citation>
    <scope>NUCLEOTIDE SEQUENCE [LARGE SCALE GENOMIC DNA]</scope>
    <source>
        <strain evidence="5 6">ATCC 29145</strain>
    </source>
</reference>
<evidence type="ECO:0000313" key="6">
    <source>
        <dbReference type="Proteomes" id="UP001277471"/>
    </source>
</evidence>